<feature type="binding site" evidence="11">
    <location>
        <begin position="324"/>
        <end position="325"/>
    </location>
    <ligand>
        <name>GMP</name>
        <dbReference type="ChEBI" id="CHEBI:58115"/>
    </ligand>
</feature>
<evidence type="ECO:0000256" key="8">
    <source>
        <dbReference type="ARBA" id="ARBA00047746"/>
    </source>
</evidence>
<keyword evidence="5" id="KW-0692">RNA repair</keyword>
<evidence type="ECO:0000256" key="4">
    <source>
        <dbReference type="ARBA" id="ARBA00022741"/>
    </source>
</evidence>
<keyword evidence="7 12" id="KW-0464">Manganese</keyword>
<evidence type="ECO:0000256" key="10">
    <source>
        <dbReference type="PIRSR" id="PIRSR601233-1"/>
    </source>
</evidence>
<dbReference type="GO" id="GO:0005525">
    <property type="term" value="F:GTP binding"/>
    <property type="evidence" value="ECO:0007669"/>
    <property type="project" value="UniProtKB-KW"/>
</dbReference>
<feature type="binding site" evidence="12">
    <location>
        <position position="234"/>
    </location>
    <ligand>
        <name>Mn(2+)</name>
        <dbReference type="ChEBI" id="CHEBI:29035"/>
        <label>2</label>
    </ligand>
</feature>
<feature type="binding site" evidence="11">
    <location>
        <begin position="202"/>
        <end position="206"/>
    </location>
    <ligand>
        <name>GMP</name>
        <dbReference type="ChEBI" id="CHEBI:58115"/>
    </ligand>
</feature>
<dbReference type="GO" id="GO:0046872">
    <property type="term" value="F:metal ion binding"/>
    <property type="evidence" value="ECO:0007669"/>
    <property type="project" value="UniProtKB-UniRule"/>
</dbReference>
<comment type="subunit">
    <text evidence="13">Monomer.</text>
</comment>
<dbReference type="Proteomes" id="UP000275461">
    <property type="component" value="Unassembled WGS sequence"/>
</dbReference>
<comment type="catalytic activity">
    <reaction evidence="8">
        <text>a 3'-end 3'-phospho-ribonucleotide-RNA + a 5'-end dephospho-ribonucleoside-RNA + GTP = a ribonucleotidyl-ribonucleotide-RNA + GMP + diphosphate</text>
        <dbReference type="Rhea" id="RHEA:68076"/>
        <dbReference type="Rhea" id="RHEA-COMP:10463"/>
        <dbReference type="Rhea" id="RHEA-COMP:13936"/>
        <dbReference type="Rhea" id="RHEA-COMP:17355"/>
        <dbReference type="ChEBI" id="CHEBI:33019"/>
        <dbReference type="ChEBI" id="CHEBI:37565"/>
        <dbReference type="ChEBI" id="CHEBI:58115"/>
        <dbReference type="ChEBI" id="CHEBI:83062"/>
        <dbReference type="ChEBI" id="CHEBI:138284"/>
        <dbReference type="ChEBI" id="CHEBI:173118"/>
        <dbReference type="EC" id="6.5.1.8"/>
    </reaction>
</comment>
<feature type="binding site" evidence="11">
    <location>
        <begin position="373"/>
        <end position="376"/>
    </location>
    <ligand>
        <name>GMP</name>
        <dbReference type="ChEBI" id="CHEBI:58115"/>
    </ligand>
</feature>
<dbReference type="PANTHER" id="PTHR11118">
    <property type="entry name" value="RNA-SPLICING LIGASE RTCB HOMOLOG"/>
    <property type="match status" value="1"/>
</dbReference>
<comment type="cofactor">
    <cofactor evidence="12 13">
        <name>Mn(2+)</name>
        <dbReference type="ChEBI" id="CHEBI:29035"/>
    </cofactor>
    <text evidence="12 13">Binds 2 manganese ions per subunit.</text>
</comment>
<dbReference type="GO" id="GO:0006396">
    <property type="term" value="P:RNA processing"/>
    <property type="evidence" value="ECO:0007669"/>
    <property type="project" value="InterPro"/>
</dbReference>
<keyword evidence="4 11" id="KW-0547">Nucleotide-binding</keyword>
<feature type="binding site" evidence="11">
    <location>
        <position position="380"/>
    </location>
    <ligand>
        <name>GMP</name>
        <dbReference type="ChEBI" id="CHEBI:58115"/>
    </ligand>
</feature>
<feature type="binding site" evidence="12">
    <location>
        <position position="324"/>
    </location>
    <ligand>
        <name>Mn(2+)</name>
        <dbReference type="ChEBI" id="CHEBI:29035"/>
        <label>2</label>
    </ligand>
</feature>
<evidence type="ECO:0000256" key="3">
    <source>
        <dbReference type="ARBA" id="ARBA00022723"/>
    </source>
</evidence>
<evidence type="ECO:0000256" key="13">
    <source>
        <dbReference type="RuleBase" id="RU371113"/>
    </source>
</evidence>
<reference evidence="14 15" key="1">
    <citation type="submission" date="2018-10" db="EMBL/GenBank/DDBJ databases">
        <title>Genomic Encyclopedia of Type Strains, Phase IV (KMG-IV): sequencing the most valuable type-strain genomes for metagenomic binning, comparative biology and taxonomic classification.</title>
        <authorList>
            <person name="Goeker M."/>
        </authorList>
    </citation>
    <scope>NUCLEOTIDE SEQUENCE [LARGE SCALE GENOMIC DNA]</scope>
    <source>
        <strain evidence="14 15">DSM 12769</strain>
    </source>
</reference>
<evidence type="ECO:0000256" key="9">
    <source>
        <dbReference type="ARBA" id="ARBA00049514"/>
    </source>
</evidence>
<feature type="binding site" evidence="11">
    <location>
        <position position="474"/>
    </location>
    <ligand>
        <name>GMP</name>
        <dbReference type="ChEBI" id="CHEBI:58115"/>
    </ligand>
</feature>
<evidence type="ECO:0000256" key="1">
    <source>
        <dbReference type="ARBA" id="ARBA00008071"/>
    </source>
</evidence>
<dbReference type="AlphaFoldDB" id="A0A498C8R7"/>
<feature type="binding site" evidence="12">
    <location>
        <position position="95"/>
    </location>
    <ligand>
        <name>Mn(2+)</name>
        <dbReference type="ChEBI" id="CHEBI:29035"/>
        <label>1</label>
    </ligand>
</feature>
<comment type="caution">
    <text evidence="14">The sequence shown here is derived from an EMBL/GenBank/DDBJ whole genome shotgun (WGS) entry which is preliminary data.</text>
</comment>
<keyword evidence="2 13" id="KW-0436">Ligase</keyword>
<evidence type="ECO:0000313" key="15">
    <source>
        <dbReference type="Proteomes" id="UP000275461"/>
    </source>
</evidence>
<dbReference type="InterPro" id="IPR001233">
    <property type="entry name" value="RtcB"/>
</dbReference>
<evidence type="ECO:0000256" key="6">
    <source>
        <dbReference type="ARBA" id="ARBA00023134"/>
    </source>
</evidence>
<evidence type="ECO:0000256" key="5">
    <source>
        <dbReference type="ARBA" id="ARBA00022800"/>
    </source>
</evidence>
<organism evidence="14 15">
    <name type="scientific">Alkalispirillum mobile</name>
    <dbReference type="NCBI Taxonomy" id="85925"/>
    <lineage>
        <taxon>Bacteria</taxon>
        <taxon>Pseudomonadati</taxon>
        <taxon>Pseudomonadota</taxon>
        <taxon>Gammaproteobacteria</taxon>
        <taxon>Chromatiales</taxon>
        <taxon>Ectothiorhodospiraceae</taxon>
        <taxon>Alkalispirillum</taxon>
    </lineage>
</organism>
<gene>
    <name evidence="13" type="primary">rtcB</name>
    <name evidence="14" type="ORF">DFR31_0502</name>
</gene>
<dbReference type="EMBL" id="RCDA01000001">
    <property type="protein sequence ID" value="RLK50596.1"/>
    <property type="molecule type" value="Genomic_DNA"/>
</dbReference>
<accession>A0A498C8R7</accession>
<proteinExistence type="inferred from homology"/>
<feature type="binding site" evidence="12">
    <location>
        <position position="203"/>
    </location>
    <ligand>
        <name>Mn(2+)</name>
        <dbReference type="ChEBI" id="CHEBI:29035"/>
        <label>1</label>
    </ligand>
</feature>
<sequence length="475" mass="50692">MDTSKLTRIDDTTWQIDPTGDMRVPGIIFADEALIEAMDDKVAEQTANVARLPGIVQASYAMPDAHWGYGFPIGGVAAFDPDEGGVVSAGGVGFDVSCGVRSLLTGLTVADIRAVQERLADALAAQIPAGVGSRSGISLNRQEMDAMLVGGAAWAVEQGWGEPEDLERIEEMGRMAGADPDCVSEQAKKRQRREMGTLGSGNHYLEIQAVEKVFDAETAAAFGLVEGEVLVTIHCGSRGLGHQIGTEFLRDMLPAAAEAGIRLPERELACAPIHSPIGQRYLGAMRAAINCALANREILGHFAREVFDRFFPEHRLPLLYDVSHNTCKVETHTVGGRPRQLYVHRKGATRAFGPAHSELPEALRGEGQPVLIGGSMGTGSHVLVGMGTGGKGFYSACHGAGRAMSRHAALKRWHGRQVVDDLAERGILIRSPSARGVAEEAPGAYKDVDQVVEVAERAGLARRVARLTPLICVKG</sequence>
<keyword evidence="3 12" id="KW-0479">Metal-binding</keyword>
<evidence type="ECO:0000313" key="14">
    <source>
        <dbReference type="EMBL" id="RLK50596.1"/>
    </source>
</evidence>
<dbReference type="GO" id="GO:0003972">
    <property type="term" value="F:RNA ligase (ATP) activity"/>
    <property type="evidence" value="ECO:0007669"/>
    <property type="project" value="TreeGrafter"/>
</dbReference>
<comment type="similarity">
    <text evidence="1 13">Belongs to the RtcB family.</text>
</comment>
<name>A0A498C8R7_9GAMM</name>
<keyword evidence="15" id="KW-1185">Reference proteome</keyword>
<evidence type="ECO:0000256" key="11">
    <source>
        <dbReference type="PIRSR" id="PIRSR601233-2"/>
    </source>
</evidence>
<dbReference type="GO" id="GO:0042245">
    <property type="term" value="P:RNA repair"/>
    <property type="evidence" value="ECO:0007669"/>
    <property type="project" value="UniProtKB-KW"/>
</dbReference>
<protein>
    <recommendedName>
        <fullName evidence="13">tRNA-splicing ligase RtcB</fullName>
        <ecNumber evidence="13">6.5.1.-</ecNumber>
    </recommendedName>
</protein>
<dbReference type="GO" id="GO:0170057">
    <property type="term" value="F:RNA ligase (GTP) activity"/>
    <property type="evidence" value="ECO:0007669"/>
    <property type="project" value="UniProtKB-EC"/>
</dbReference>
<evidence type="ECO:0000256" key="12">
    <source>
        <dbReference type="PIRSR" id="PIRSR601233-3"/>
    </source>
</evidence>
<comment type="catalytic activity">
    <reaction evidence="9">
        <text>a 3'-end 2',3'-cyclophospho-ribonucleotide-RNA + a 5'-end dephospho-ribonucleoside-RNA + GTP + H2O = a ribonucleotidyl-ribonucleotide-RNA + GMP + diphosphate + H(+)</text>
        <dbReference type="Rhea" id="RHEA:68080"/>
        <dbReference type="Rhea" id="RHEA-COMP:10464"/>
        <dbReference type="Rhea" id="RHEA-COMP:13936"/>
        <dbReference type="Rhea" id="RHEA-COMP:17355"/>
        <dbReference type="ChEBI" id="CHEBI:15377"/>
        <dbReference type="ChEBI" id="CHEBI:15378"/>
        <dbReference type="ChEBI" id="CHEBI:33019"/>
        <dbReference type="ChEBI" id="CHEBI:37565"/>
        <dbReference type="ChEBI" id="CHEBI:58115"/>
        <dbReference type="ChEBI" id="CHEBI:83064"/>
        <dbReference type="ChEBI" id="CHEBI:138284"/>
        <dbReference type="ChEBI" id="CHEBI:173118"/>
        <dbReference type="EC" id="6.5.1.8"/>
    </reaction>
</comment>
<dbReference type="Gene3D" id="3.90.1860.10">
    <property type="entry name" value="tRNA-splicing ligase RtcB"/>
    <property type="match status" value="1"/>
</dbReference>
<feature type="active site" description="GMP-histidine intermediate" evidence="10">
    <location>
        <position position="398"/>
    </location>
</feature>
<dbReference type="SUPFAM" id="SSF103365">
    <property type="entry name" value="Hypothetical protein PH1602"/>
    <property type="match status" value="1"/>
</dbReference>
<dbReference type="InterPro" id="IPR036025">
    <property type="entry name" value="RtcB-like_sf"/>
</dbReference>
<evidence type="ECO:0000256" key="7">
    <source>
        <dbReference type="ARBA" id="ARBA00023211"/>
    </source>
</evidence>
<dbReference type="OrthoDB" id="9802323at2"/>
<keyword evidence="6 11" id="KW-0342">GTP-binding</keyword>
<dbReference type="EC" id="6.5.1.-" evidence="13"/>
<dbReference type="FunFam" id="3.90.1860.10:FF:000001">
    <property type="entry name" value="tRNA-splicing ligase RtcB homolog"/>
    <property type="match status" value="1"/>
</dbReference>
<feature type="binding site" evidence="11">
    <location>
        <begin position="398"/>
        <end position="401"/>
    </location>
    <ligand>
        <name>GMP</name>
        <dbReference type="ChEBI" id="CHEBI:58115"/>
    </ligand>
</feature>
<dbReference type="RefSeq" id="WP_121441078.1">
    <property type="nucleotide sequence ID" value="NZ_RCDA01000001.1"/>
</dbReference>
<evidence type="ECO:0000256" key="2">
    <source>
        <dbReference type="ARBA" id="ARBA00022598"/>
    </source>
</evidence>
<dbReference type="Pfam" id="PF01139">
    <property type="entry name" value="RtcB"/>
    <property type="match status" value="1"/>
</dbReference>
<dbReference type="PANTHER" id="PTHR11118:SF1">
    <property type="entry name" value="RNA-SPLICING LIGASE RTCB HOMOLOG"/>
    <property type="match status" value="1"/>
</dbReference>